<reference evidence="1" key="1">
    <citation type="submission" date="2020-10" db="EMBL/GenBank/DDBJ databases">
        <title>Genome Sequence of Monilinia vaccinii-corymbosi Sheds Light on Mummy Berry Disease Infection of Blueberry and Mating Type.</title>
        <authorList>
            <person name="Yow A.G."/>
            <person name="Zhang Y."/>
            <person name="Bansal K."/>
            <person name="Eacker S.M."/>
            <person name="Sullivan S."/>
            <person name="Liachko I."/>
            <person name="Cubeta M.A."/>
            <person name="Rollins J.A."/>
            <person name="Ashrafi H."/>
        </authorList>
    </citation>
    <scope>NUCLEOTIDE SEQUENCE</scope>
    <source>
        <strain evidence="1">RL-1</strain>
    </source>
</reference>
<evidence type="ECO:0000313" key="1">
    <source>
        <dbReference type="EMBL" id="QSZ33805.1"/>
    </source>
</evidence>
<name>A0A8A3PFG6_9HELO</name>
<accession>A0A8A3PFG6</accession>
<dbReference type="EMBL" id="CP063408">
    <property type="protein sequence ID" value="QSZ33805.1"/>
    <property type="molecule type" value="Genomic_DNA"/>
</dbReference>
<keyword evidence="2" id="KW-1185">Reference proteome</keyword>
<protein>
    <submittedName>
        <fullName evidence="1">Uncharacterized protein</fullName>
    </submittedName>
</protein>
<gene>
    <name evidence="1" type="ORF">DSL72_005377</name>
</gene>
<dbReference type="Proteomes" id="UP000672032">
    <property type="component" value="Chromosome 4"/>
</dbReference>
<proteinExistence type="predicted"/>
<organism evidence="1 2">
    <name type="scientific">Monilinia vaccinii-corymbosi</name>
    <dbReference type="NCBI Taxonomy" id="61207"/>
    <lineage>
        <taxon>Eukaryota</taxon>
        <taxon>Fungi</taxon>
        <taxon>Dikarya</taxon>
        <taxon>Ascomycota</taxon>
        <taxon>Pezizomycotina</taxon>
        <taxon>Leotiomycetes</taxon>
        <taxon>Helotiales</taxon>
        <taxon>Sclerotiniaceae</taxon>
        <taxon>Monilinia</taxon>
    </lineage>
</organism>
<sequence>MTFIRSWTVSVF</sequence>
<evidence type="ECO:0000313" key="2">
    <source>
        <dbReference type="Proteomes" id="UP000672032"/>
    </source>
</evidence>